<dbReference type="Proteomes" id="UP000004814">
    <property type="component" value="Unassembled WGS sequence"/>
</dbReference>
<comment type="caution">
    <text evidence="2">The sequence shown here is derived from an EMBL/GenBank/DDBJ whole genome shotgun (WGS) entry which is preliminary data.</text>
</comment>
<feature type="region of interest" description="Disordered" evidence="1">
    <location>
        <begin position="1"/>
        <end position="37"/>
    </location>
</feature>
<evidence type="ECO:0000313" key="2">
    <source>
        <dbReference type="EMBL" id="EDT41872.1"/>
    </source>
</evidence>
<evidence type="ECO:0000313" key="3">
    <source>
        <dbReference type="Proteomes" id="UP000004814"/>
    </source>
</evidence>
<gene>
    <name evidence="2" type="ORF">BamMEX5DRAFT_2325</name>
</gene>
<feature type="compositionally biased region" description="Basic and acidic residues" evidence="1">
    <location>
        <begin position="19"/>
        <end position="37"/>
    </location>
</feature>
<organism evidence="2 3">
    <name type="scientific">Burkholderia ambifaria MEX-5</name>
    <dbReference type="NCBI Taxonomy" id="396597"/>
    <lineage>
        <taxon>Bacteria</taxon>
        <taxon>Pseudomonadati</taxon>
        <taxon>Pseudomonadota</taxon>
        <taxon>Betaproteobacteria</taxon>
        <taxon>Burkholderiales</taxon>
        <taxon>Burkholderiaceae</taxon>
        <taxon>Burkholderia</taxon>
        <taxon>Burkholderia cepacia complex</taxon>
    </lineage>
</organism>
<name>B1T3F9_9BURK</name>
<protein>
    <submittedName>
        <fullName evidence="2">Uncharacterized protein</fullName>
    </submittedName>
</protein>
<sequence length="208" mass="23942">MQHVAIDRRQAARALPQLRGRERQHDERDDRMEQECGLERRVQRAGLLRGADAFGKTPDMLERNAADHPLAQQPAFVDDLAQPDRRQPGHAMRDVEEPVDEFGDERERIVFDLRRGRPPHERDDLREPFLDDRVEQLLAIREVVVDHRRRDAGGRGDLRDRRCGDAVLGEQLDRHVEHVIAQVEVLHRRAAPARPGDGGFRVHADDAN</sequence>
<proteinExistence type="predicted"/>
<dbReference type="EMBL" id="ABLK01000058">
    <property type="protein sequence ID" value="EDT41872.1"/>
    <property type="molecule type" value="Genomic_DNA"/>
</dbReference>
<accession>B1T3F9</accession>
<reference evidence="2 3" key="1">
    <citation type="submission" date="2008-03" db="EMBL/GenBank/DDBJ databases">
        <title>Sequencing of the draft genome and assembly of Burkholderia ambifaria MEX-5.</title>
        <authorList>
            <consortium name="US DOE Joint Genome Institute (JGI-PGF)"/>
            <person name="Copeland A."/>
            <person name="Lucas S."/>
            <person name="Lapidus A."/>
            <person name="Glavina del Rio T."/>
            <person name="Dalin E."/>
            <person name="Tice H."/>
            <person name="Bruce D."/>
            <person name="Goodwin L."/>
            <person name="Pitluck S."/>
            <person name="Larimer F."/>
            <person name="Land M.L."/>
            <person name="Hauser L."/>
            <person name="Tiedje J."/>
            <person name="Richardson P."/>
        </authorList>
    </citation>
    <scope>NUCLEOTIDE SEQUENCE [LARGE SCALE GENOMIC DNA]</scope>
    <source>
        <strain evidence="2 3">MEX-5</strain>
    </source>
</reference>
<evidence type="ECO:0000256" key="1">
    <source>
        <dbReference type="SAM" id="MobiDB-lite"/>
    </source>
</evidence>
<feature type="compositionally biased region" description="Basic and acidic residues" evidence="1">
    <location>
        <begin position="1"/>
        <end position="10"/>
    </location>
</feature>
<dbReference type="AlphaFoldDB" id="B1T3F9"/>